<gene>
    <name evidence="7" type="ORF">SAMN05444371_3298</name>
</gene>
<keyword evidence="8" id="KW-1185">Reference proteome</keyword>
<feature type="transmembrane region" description="Helical" evidence="5">
    <location>
        <begin position="113"/>
        <end position="133"/>
    </location>
</feature>
<evidence type="ECO:0000256" key="1">
    <source>
        <dbReference type="ARBA" id="ARBA00004141"/>
    </source>
</evidence>
<dbReference type="GO" id="GO:0030416">
    <property type="term" value="P:methylamine metabolic process"/>
    <property type="evidence" value="ECO:0007669"/>
    <property type="project" value="InterPro"/>
</dbReference>
<evidence type="ECO:0000259" key="6">
    <source>
        <dbReference type="Pfam" id="PF07291"/>
    </source>
</evidence>
<keyword evidence="3 5" id="KW-1133">Transmembrane helix</keyword>
<comment type="subcellular location">
    <subcellularLocation>
        <location evidence="1">Membrane</location>
        <topology evidence="1">Multi-pass membrane protein</topology>
    </subcellularLocation>
</comment>
<accession>A0A1M6UI87</accession>
<evidence type="ECO:0000256" key="4">
    <source>
        <dbReference type="ARBA" id="ARBA00023136"/>
    </source>
</evidence>
<dbReference type="Proteomes" id="UP000184498">
    <property type="component" value="Unassembled WGS sequence"/>
</dbReference>
<dbReference type="STRING" id="216903.SAMN05444371_3298"/>
<name>A0A1M6UI87_9FLAO</name>
<keyword evidence="2 5" id="KW-0812">Transmembrane</keyword>
<dbReference type="EMBL" id="FRAM01000005">
    <property type="protein sequence ID" value="SHK68808.1"/>
    <property type="molecule type" value="Genomic_DNA"/>
</dbReference>
<sequence>MKTFKSRFVECTGYFFILLFCYASISKILDFENFQIQIGQSPLLSTYAGIVSYFTIIIEIAIAFLLAIPTTRRIGLYFSIGLMAAFTAYIYIILNYSEFIPCSCGGILEKMDWNTHLIFNICCILLAIISFFLEETDRNKNYKRTISVVLFMLVFSSGMVVLLYYTSEYMIKKENNFIRRFPHHGVVEIDSYDLKFNSFYFAGHDNDKIYLGNYTSPFLLIALSKDLKSYEQYVLKPENYKTFKWSSTKIKVAPPYIFLYDGKIPIIYKALIGQTEMKIVSVNDAYFSDLENVDNDHIALRYKSSNTGSNRLGLLNLSEDNRIKLDDSSLDGNGLFETDGQLLYSPFSESLIYVYYYKNRFDVFDKTISQKAIHHTIDTISRPKIKVVEMKNGIKKMAAPPQIVNAYATVQQDILFNRSNLIGRFELRKHWKNNSVVDMYNISKREYLGSFYVENRGDNKMTQMLATDQFFYTLIGSEIVRYRYAQVISKQLTRESPKPIKE</sequence>
<reference evidence="8" key="1">
    <citation type="submission" date="2016-11" db="EMBL/GenBank/DDBJ databases">
        <authorList>
            <person name="Varghese N."/>
            <person name="Submissions S."/>
        </authorList>
    </citation>
    <scope>NUCLEOTIDE SEQUENCE [LARGE SCALE GENOMIC DNA]</scope>
    <source>
        <strain evidence="8">DSM 18016</strain>
    </source>
</reference>
<dbReference type="GO" id="GO:0016020">
    <property type="term" value="C:membrane"/>
    <property type="evidence" value="ECO:0007669"/>
    <property type="project" value="UniProtKB-SubCell"/>
</dbReference>
<dbReference type="AlphaFoldDB" id="A0A1M6UI87"/>
<organism evidence="7 8">
    <name type="scientific">Epilithonimonas mollis</name>
    <dbReference type="NCBI Taxonomy" id="216903"/>
    <lineage>
        <taxon>Bacteria</taxon>
        <taxon>Pseudomonadati</taxon>
        <taxon>Bacteroidota</taxon>
        <taxon>Flavobacteriia</taxon>
        <taxon>Flavobacteriales</taxon>
        <taxon>Weeksellaceae</taxon>
        <taxon>Chryseobacterium group</taxon>
        <taxon>Epilithonimonas</taxon>
    </lineage>
</organism>
<protein>
    <submittedName>
        <fullName evidence="7">Methylamine utilisation protein MauE</fullName>
    </submittedName>
</protein>
<proteinExistence type="predicted"/>
<evidence type="ECO:0000313" key="7">
    <source>
        <dbReference type="EMBL" id="SHK68808.1"/>
    </source>
</evidence>
<evidence type="ECO:0000256" key="5">
    <source>
        <dbReference type="SAM" id="Phobius"/>
    </source>
</evidence>
<dbReference type="Pfam" id="PF07291">
    <property type="entry name" value="MauE"/>
    <property type="match status" value="1"/>
</dbReference>
<feature type="transmembrane region" description="Helical" evidence="5">
    <location>
        <begin position="45"/>
        <end position="67"/>
    </location>
</feature>
<dbReference type="RefSeq" id="WP_073000367.1">
    <property type="nucleotide sequence ID" value="NZ_FRAM01000005.1"/>
</dbReference>
<feature type="domain" description="Methylamine utilisation protein MauE" evidence="6">
    <location>
        <begin position="7"/>
        <end position="132"/>
    </location>
</feature>
<keyword evidence="4 5" id="KW-0472">Membrane</keyword>
<feature type="transmembrane region" description="Helical" evidence="5">
    <location>
        <begin position="7"/>
        <end position="25"/>
    </location>
</feature>
<feature type="transmembrane region" description="Helical" evidence="5">
    <location>
        <begin position="74"/>
        <end position="93"/>
    </location>
</feature>
<dbReference type="InterPro" id="IPR009908">
    <property type="entry name" value="Methylamine_util_MauE"/>
</dbReference>
<evidence type="ECO:0000313" key="8">
    <source>
        <dbReference type="Proteomes" id="UP000184498"/>
    </source>
</evidence>
<evidence type="ECO:0000256" key="2">
    <source>
        <dbReference type="ARBA" id="ARBA00022692"/>
    </source>
</evidence>
<evidence type="ECO:0000256" key="3">
    <source>
        <dbReference type="ARBA" id="ARBA00022989"/>
    </source>
</evidence>
<feature type="transmembrane region" description="Helical" evidence="5">
    <location>
        <begin position="145"/>
        <end position="165"/>
    </location>
</feature>